<dbReference type="KEGG" id="cpis:HS961_09065"/>
<reference evidence="1 2" key="1">
    <citation type="journal article" date="2020" name="G3 (Bethesda)">
        <title>CeMbio - The Caenorhabditis elegans Microbiome Resource.</title>
        <authorList>
            <person name="Dirksen P."/>
            <person name="Assie A."/>
            <person name="Zimmermann J."/>
            <person name="Zhang F."/>
            <person name="Tietje A.M."/>
            <person name="Marsh S.A."/>
            <person name="Felix M.A."/>
            <person name="Shapira M."/>
            <person name="Kaleta C."/>
            <person name="Schulenburg H."/>
            <person name="Samuel B."/>
        </authorList>
    </citation>
    <scope>NUCLEOTIDE SEQUENCE [LARGE SCALE GENOMIC DNA]</scope>
    <source>
        <strain evidence="1 2">BIGb0172</strain>
    </source>
</reference>
<organism evidence="1 2">
    <name type="scientific">Comamonas piscis</name>
    <dbReference type="NCBI Taxonomy" id="1562974"/>
    <lineage>
        <taxon>Bacteria</taxon>
        <taxon>Pseudomonadati</taxon>
        <taxon>Pseudomonadota</taxon>
        <taxon>Betaproteobacteria</taxon>
        <taxon>Burkholderiales</taxon>
        <taxon>Comamonadaceae</taxon>
        <taxon>Comamonas</taxon>
    </lineage>
</organism>
<dbReference type="RefSeq" id="WP_182327384.1">
    <property type="nucleotide sequence ID" value="NZ_CP058554.1"/>
</dbReference>
<sequence>MTTEAYNALFAYSKVDGVRMFPVFGPQPAPQAQPADALELAKKFHEVYERLAPNFGYETRLDTKQFDPASPNGRLMTSAIQEVMAAMGSDTQVDPIRQLIQKHAALLAENESAYFELCYHRVTGWMAWITDRPLCMPTVINPGRKVIAQGQGDTAEEACSDAMAAAQEGGKA</sequence>
<name>A0A7G5EG53_9BURK</name>
<evidence type="ECO:0000313" key="2">
    <source>
        <dbReference type="Proteomes" id="UP000515240"/>
    </source>
</evidence>
<evidence type="ECO:0000313" key="1">
    <source>
        <dbReference type="EMBL" id="QMV72978.1"/>
    </source>
</evidence>
<proteinExistence type="predicted"/>
<keyword evidence="2" id="KW-1185">Reference proteome</keyword>
<dbReference type="EMBL" id="CP058554">
    <property type="protein sequence ID" value="QMV72978.1"/>
    <property type="molecule type" value="Genomic_DNA"/>
</dbReference>
<dbReference type="AlphaFoldDB" id="A0A7G5EG53"/>
<dbReference type="Proteomes" id="UP000515240">
    <property type="component" value="Chromosome"/>
</dbReference>
<accession>A0A7G5EG53</accession>
<protein>
    <submittedName>
        <fullName evidence="1">Uncharacterized protein</fullName>
    </submittedName>
</protein>
<gene>
    <name evidence="1" type="ORF">HS961_09065</name>
</gene>